<dbReference type="InterPro" id="IPR002942">
    <property type="entry name" value="S4_RNA-bd"/>
</dbReference>
<keyword evidence="8" id="KW-0648">Protein biosynthesis</keyword>
<dbReference type="PROSITE" id="PS50889">
    <property type="entry name" value="S4"/>
    <property type="match status" value="1"/>
</dbReference>
<dbReference type="InterPro" id="IPR054608">
    <property type="entry name" value="SYY-like_C"/>
</dbReference>
<dbReference type="InterPro" id="IPR024088">
    <property type="entry name" value="Tyr-tRNA-ligase_bac-type"/>
</dbReference>
<dbReference type="EMBL" id="CAFBPZ010000149">
    <property type="protein sequence ID" value="CAB5042622.1"/>
    <property type="molecule type" value="Genomic_DNA"/>
</dbReference>
<dbReference type="InterPro" id="IPR024107">
    <property type="entry name" value="Tyr-tRNA-ligase_bac_1"/>
</dbReference>
<dbReference type="InterPro" id="IPR036986">
    <property type="entry name" value="S4_RNA-bd_sf"/>
</dbReference>
<organism evidence="13">
    <name type="scientific">freshwater metagenome</name>
    <dbReference type="NCBI Taxonomy" id="449393"/>
    <lineage>
        <taxon>unclassified sequences</taxon>
        <taxon>metagenomes</taxon>
        <taxon>ecological metagenomes</taxon>
    </lineage>
</organism>
<dbReference type="FunFam" id="1.10.240.10:FF:000001">
    <property type="entry name" value="Tyrosine--tRNA ligase"/>
    <property type="match status" value="1"/>
</dbReference>
<comment type="subcellular location">
    <subcellularLocation>
        <location evidence="1">Cytoplasm</location>
    </subcellularLocation>
</comment>
<reference evidence="13" key="1">
    <citation type="submission" date="2020-05" db="EMBL/GenBank/DDBJ databases">
        <authorList>
            <person name="Chiriac C."/>
            <person name="Salcher M."/>
            <person name="Ghai R."/>
            <person name="Kavagutti S V."/>
        </authorList>
    </citation>
    <scope>NUCLEOTIDE SEQUENCE</scope>
</reference>
<accession>A0A6J7SP37</accession>
<dbReference type="GO" id="GO:0004831">
    <property type="term" value="F:tyrosine-tRNA ligase activity"/>
    <property type="evidence" value="ECO:0007669"/>
    <property type="project" value="UniProtKB-EC"/>
</dbReference>
<keyword evidence="5" id="KW-0547">Nucleotide-binding</keyword>
<dbReference type="GO" id="GO:0003723">
    <property type="term" value="F:RNA binding"/>
    <property type="evidence" value="ECO:0007669"/>
    <property type="project" value="UniProtKB-KW"/>
</dbReference>
<keyword evidence="3" id="KW-0963">Cytoplasm</keyword>
<dbReference type="PANTHER" id="PTHR11766:SF0">
    <property type="entry name" value="TYROSINE--TRNA LIGASE, MITOCHONDRIAL"/>
    <property type="match status" value="1"/>
</dbReference>
<dbReference type="Pfam" id="PF22421">
    <property type="entry name" value="SYY_C-terminal"/>
    <property type="match status" value="1"/>
</dbReference>
<dbReference type="SUPFAM" id="SSF52374">
    <property type="entry name" value="Nucleotidylyl transferase"/>
    <property type="match status" value="1"/>
</dbReference>
<dbReference type="InterPro" id="IPR014729">
    <property type="entry name" value="Rossmann-like_a/b/a_fold"/>
</dbReference>
<dbReference type="SMART" id="SM00363">
    <property type="entry name" value="S4"/>
    <property type="match status" value="1"/>
</dbReference>
<dbReference type="InterPro" id="IPR001412">
    <property type="entry name" value="aa-tRNA-synth_I_CS"/>
</dbReference>
<keyword evidence="9" id="KW-0030">Aminoacyl-tRNA synthetase</keyword>
<dbReference type="InterPro" id="IPR002307">
    <property type="entry name" value="Tyr-tRNA-ligase"/>
</dbReference>
<evidence type="ECO:0000256" key="10">
    <source>
        <dbReference type="ARBA" id="ARBA00033323"/>
    </source>
</evidence>
<dbReference type="NCBIfam" id="TIGR00234">
    <property type="entry name" value="tyrS"/>
    <property type="match status" value="1"/>
</dbReference>
<dbReference type="Gene3D" id="3.10.290.10">
    <property type="entry name" value="RNA-binding S4 domain"/>
    <property type="match status" value="1"/>
</dbReference>
<evidence type="ECO:0000259" key="12">
    <source>
        <dbReference type="SMART" id="SM00363"/>
    </source>
</evidence>
<comment type="catalytic activity">
    <reaction evidence="11">
        <text>tRNA(Tyr) + L-tyrosine + ATP = L-tyrosyl-tRNA(Tyr) + AMP + diphosphate + H(+)</text>
        <dbReference type="Rhea" id="RHEA:10220"/>
        <dbReference type="Rhea" id="RHEA-COMP:9706"/>
        <dbReference type="Rhea" id="RHEA-COMP:9707"/>
        <dbReference type="ChEBI" id="CHEBI:15378"/>
        <dbReference type="ChEBI" id="CHEBI:30616"/>
        <dbReference type="ChEBI" id="CHEBI:33019"/>
        <dbReference type="ChEBI" id="CHEBI:58315"/>
        <dbReference type="ChEBI" id="CHEBI:78442"/>
        <dbReference type="ChEBI" id="CHEBI:78536"/>
        <dbReference type="ChEBI" id="CHEBI:456215"/>
        <dbReference type="EC" id="6.1.1.1"/>
    </reaction>
</comment>
<dbReference type="GO" id="GO:0006437">
    <property type="term" value="P:tyrosyl-tRNA aminoacylation"/>
    <property type="evidence" value="ECO:0007669"/>
    <property type="project" value="InterPro"/>
</dbReference>
<keyword evidence="4" id="KW-0436">Ligase</keyword>
<dbReference type="PRINTS" id="PR01040">
    <property type="entry name" value="TRNASYNTHTYR"/>
</dbReference>
<dbReference type="FunFam" id="3.10.290.10:FF:000014">
    <property type="entry name" value="Tyrosine--tRNA ligase"/>
    <property type="match status" value="1"/>
</dbReference>
<dbReference type="Gene3D" id="1.10.240.10">
    <property type="entry name" value="Tyrosyl-Transfer RNA Synthetase"/>
    <property type="match status" value="1"/>
</dbReference>
<dbReference type="CDD" id="cd00165">
    <property type="entry name" value="S4"/>
    <property type="match status" value="1"/>
</dbReference>
<evidence type="ECO:0000256" key="5">
    <source>
        <dbReference type="ARBA" id="ARBA00022741"/>
    </source>
</evidence>
<dbReference type="FunFam" id="3.40.50.620:FF:000008">
    <property type="entry name" value="Tyrosine--tRNA ligase"/>
    <property type="match status" value="1"/>
</dbReference>
<proteinExistence type="inferred from homology"/>
<sequence>MRKDAPVDIIEELLWREQIAQSTDLGALHEALSAGSMTLYCGFDPTAPSLHLGNLAQILTVRRFQQAGHRPLALVGGATGLIGDPKMAGERNLNSEEVVQEWVGRIRAQLERFYDFDGPNAAIVVNNYDWIKNISVLEFLRDIGKHFSVNRMLDREAVAARLAKDGISYTEFSYQLLQSYDYLELYRRYGCVLQTGGSDQWGNITAGVDLIRRTEQASVYALTTPLITKADGTKFGKTESGTIWLDPALTSPYEFFQFWLNADDRDIPKLLHTFSFKTKEEITALLEATLERPHERAAQRALANELTELVHGLQEREGAEAAGKALFGQGDLGVLSEAVLSASLRQASYGQVTSSEIVDGELPGIADLLVRCGLVASKGAARRTIDEGGAYVNNERITDESWRPTAQNLLHGKWLVLRRGKKNVGGIEVVSG</sequence>
<evidence type="ECO:0000256" key="7">
    <source>
        <dbReference type="ARBA" id="ARBA00022884"/>
    </source>
</evidence>
<feature type="domain" description="RNA-binding S4" evidence="12">
    <location>
        <begin position="363"/>
        <end position="425"/>
    </location>
</feature>
<dbReference type="GO" id="GO:0005524">
    <property type="term" value="F:ATP binding"/>
    <property type="evidence" value="ECO:0007669"/>
    <property type="project" value="UniProtKB-KW"/>
</dbReference>
<keyword evidence="6" id="KW-0067">ATP-binding</keyword>
<dbReference type="CDD" id="cd00805">
    <property type="entry name" value="TyrRS_core"/>
    <property type="match status" value="1"/>
</dbReference>
<evidence type="ECO:0000256" key="4">
    <source>
        <dbReference type="ARBA" id="ARBA00022598"/>
    </source>
</evidence>
<name>A0A6J7SP37_9ZZZZ</name>
<evidence type="ECO:0000256" key="2">
    <source>
        <dbReference type="ARBA" id="ARBA00013160"/>
    </source>
</evidence>
<dbReference type="SUPFAM" id="SSF55174">
    <property type="entry name" value="Alpha-L RNA-binding motif"/>
    <property type="match status" value="1"/>
</dbReference>
<dbReference type="GO" id="GO:0042802">
    <property type="term" value="F:identical protein binding"/>
    <property type="evidence" value="ECO:0007669"/>
    <property type="project" value="UniProtKB-ARBA"/>
</dbReference>
<evidence type="ECO:0000256" key="9">
    <source>
        <dbReference type="ARBA" id="ARBA00023146"/>
    </source>
</evidence>
<gene>
    <name evidence="13" type="ORF">UFOPK4237_01581</name>
</gene>
<dbReference type="PANTHER" id="PTHR11766">
    <property type="entry name" value="TYROSYL-TRNA SYNTHETASE"/>
    <property type="match status" value="1"/>
</dbReference>
<keyword evidence="7" id="KW-0694">RNA-binding</keyword>
<evidence type="ECO:0000256" key="3">
    <source>
        <dbReference type="ARBA" id="ARBA00022490"/>
    </source>
</evidence>
<evidence type="ECO:0000313" key="13">
    <source>
        <dbReference type="EMBL" id="CAB5042622.1"/>
    </source>
</evidence>
<dbReference type="HAMAP" id="MF_02006">
    <property type="entry name" value="Tyr_tRNA_synth_type1"/>
    <property type="match status" value="1"/>
</dbReference>
<dbReference type="EC" id="6.1.1.1" evidence="2"/>
<evidence type="ECO:0000256" key="6">
    <source>
        <dbReference type="ARBA" id="ARBA00022840"/>
    </source>
</evidence>
<dbReference type="Gene3D" id="3.40.50.620">
    <property type="entry name" value="HUPs"/>
    <property type="match status" value="1"/>
</dbReference>
<dbReference type="InterPro" id="IPR002305">
    <property type="entry name" value="aa-tRNA-synth_Ic"/>
</dbReference>
<evidence type="ECO:0000256" key="1">
    <source>
        <dbReference type="ARBA" id="ARBA00004496"/>
    </source>
</evidence>
<dbReference type="PROSITE" id="PS00178">
    <property type="entry name" value="AA_TRNA_LIGASE_I"/>
    <property type="match status" value="1"/>
</dbReference>
<evidence type="ECO:0000256" key="11">
    <source>
        <dbReference type="ARBA" id="ARBA00048248"/>
    </source>
</evidence>
<dbReference type="Pfam" id="PF00579">
    <property type="entry name" value="tRNA-synt_1b"/>
    <property type="match status" value="1"/>
</dbReference>
<dbReference type="AlphaFoldDB" id="A0A6J7SP37"/>
<evidence type="ECO:0000256" key="8">
    <source>
        <dbReference type="ARBA" id="ARBA00022917"/>
    </source>
</evidence>
<protein>
    <recommendedName>
        <fullName evidence="2">tyrosine--tRNA ligase</fullName>
        <ecNumber evidence="2">6.1.1.1</ecNumber>
    </recommendedName>
    <alternativeName>
        <fullName evidence="10">Tyrosyl-tRNA synthetase</fullName>
    </alternativeName>
</protein>
<dbReference type="GO" id="GO:0005829">
    <property type="term" value="C:cytosol"/>
    <property type="evidence" value="ECO:0007669"/>
    <property type="project" value="TreeGrafter"/>
</dbReference>